<dbReference type="AlphaFoldDB" id="A0A5C2H3I9"/>
<protein>
    <submittedName>
        <fullName evidence="1">Uncharacterized protein</fullName>
    </submittedName>
</protein>
<name>A0A5C2H3I9_9BACT</name>
<dbReference type="OrthoDB" id="5343744at2"/>
<gene>
    <name evidence="1" type="ORF">APAC_0113</name>
</gene>
<sequence length="241" mass="27331">MFATKIWLASALTVTAIFTASAVYKSYSDLHEAKQIQEHFEIITDIKTLLAKQYNKNPNDITRDEIIAYLPKGGNWDKVLLLDRNQDSTLSEDELVNNDGEIIINEDEKVKLFALKAKLNDTLNTASMSASNGTYTVNIAHNKTIKQKDKTVEDSLEKAIYYATQELIYGTETNYSGVVTNMVDNFTPHDDIYHDLSDIGLSTDSETIKKKKYFQSLLKSRLEKSLTPIESKLYTLLKDEL</sequence>
<dbReference type="EMBL" id="CP035928">
    <property type="protein sequence ID" value="QEP33283.1"/>
    <property type="molecule type" value="Genomic_DNA"/>
</dbReference>
<keyword evidence="2" id="KW-1185">Reference proteome</keyword>
<evidence type="ECO:0000313" key="2">
    <source>
        <dbReference type="Proteomes" id="UP000322726"/>
    </source>
</evidence>
<reference evidence="2" key="1">
    <citation type="submission" date="2019-09" db="EMBL/GenBank/DDBJ databases">
        <title>Complete genome sequencing of four Arcobacter species reveals a diverse suite of mobile elements.</title>
        <authorList>
            <person name="On S.L.W."/>
            <person name="Miller W.G."/>
            <person name="Biggs P."/>
            <person name="Cornelius A."/>
            <person name="Vandamme P."/>
        </authorList>
    </citation>
    <scope>NUCLEOTIDE SEQUENCE [LARGE SCALE GENOMIC DNA]</scope>
    <source>
        <strain evidence="2">LMG 26638</strain>
    </source>
</reference>
<evidence type="ECO:0000313" key="1">
    <source>
        <dbReference type="EMBL" id="QEP33283.1"/>
    </source>
</evidence>
<reference evidence="1 2" key="2">
    <citation type="submission" date="2019-09" db="EMBL/GenBank/DDBJ databases">
        <title>Complete genome sequencing of four Arcobacter species reveals a diverse suite of mobile elements.</title>
        <authorList>
            <person name="Miller W.G."/>
            <person name="Yee E."/>
            <person name="Bono J.L."/>
        </authorList>
    </citation>
    <scope>NUCLEOTIDE SEQUENCE [LARGE SCALE GENOMIC DNA]</scope>
    <source>
        <strain evidence="1 2">LMG 26638</strain>
    </source>
</reference>
<organism evidence="1 2">
    <name type="scientific">Malaciobacter pacificus</name>
    <dbReference type="NCBI Taxonomy" id="1080223"/>
    <lineage>
        <taxon>Bacteria</taxon>
        <taxon>Pseudomonadati</taxon>
        <taxon>Campylobacterota</taxon>
        <taxon>Epsilonproteobacteria</taxon>
        <taxon>Campylobacterales</taxon>
        <taxon>Arcobacteraceae</taxon>
        <taxon>Malaciobacter</taxon>
    </lineage>
</organism>
<dbReference type="RefSeq" id="WP_130232258.1">
    <property type="nucleotide sequence ID" value="NZ_BMEF01000001.1"/>
</dbReference>
<accession>A0A5C2H3I9</accession>
<dbReference type="KEGG" id="apai:APAC_0113"/>
<proteinExistence type="predicted"/>
<dbReference type="Proteomes" id="UP000322726">
    <property type="component" value="Chromosome"/>
</dbReference>
<reference evidence="1 2" key="3">
    <citation type="submission" date="2019-09" db="EMBL/GenBank/DDBJ databases">
        <title>Taxonomic note: a critical rebuttal of the proposed division of the genus Arcobacter into six genera, emended descriptions of Arcobacter anaerophilus and the genus Arcobacter, and an assessment of genus-level boundaries for Epsilonproteobacteria using in silico genomic comparator tools.</title>
        <authorList>
            <person name="On S.L.W."/>
            <person name="Miller W.G."/>
            <person name="Biggs P."/>
            <person name="Cornelius A."/>
            <person name="Vandamme P."/>
        </authorList>
    </citation>
    <scope>NUCLEOTIDE SEQUENCE [LARGE SCALE GENOMIC DNA]</scope>
    <source>
        <strain evidence="1 2">LMG 26638</strain>
    </source>
</reference>